<dbReference type="PANTHER" id="PTHR10309:SF0">
    <property type="entry name" value="MANNOSE-6-PHOSPHATE ISOMERASE"/>
    <property type="match status" value="1"/>
</dbReference>
<name>A0A0A1U7W5_ENTIV</name>
<dbReference type="EC" id="5.3.1.8" evidence="4"/>
<sequence>MNGNSLLERIQGRVQHYDWGKEEPCVVSSLHPTEVSPFAEIWYGSHPRLPSLIYNTHNPIPANLPFLLKFLSIQDPLSLQIHPDTETAKMLFERDKTHYADPNAKPEICIPLTHFQCFLGFVDNNILKQQMTENPPLKKVLMFHENDEARDLLVRAHMLSKDQISIFINEMKIHIKNLERQKVILSNHQKLFERLVTKFGEDVGIIASFLLRYEIFEPYHAFFIPPNYPHGYISGECVEAMTSSDNVIRFGLTKKFCDLEALKFIPHETCNKISEVEKEVVNVRSESQQAAQSIRYINPTKYLSSFVATIYHINQGFTVDVTLLKVGLLVLFKGKATIDGGDYDIGASFYVKGRTTVKITAIENASVVLLS</sequence>
<keyword evidence="6 9" id="KW-0862">Zinc</keyword>
<comment type="similarity">
    <text evidence="3">Belongs to the mannose-6-phosphate isomerase type 1 family.</text>
</comment>
<dbReference type="Gene3D" id="2.60.120.10">
    <property type="entry name" value="Jelly Rolls"/>
    <property type="match status" value="2"/>
</dbReference>
<dbReference type="KEGG" id="eiv:EIN_359780"/>
<dbReference type="GO" id="GO:0005975">
    <property type="term" value="P:carbohydrate metabolic process"/>
    <property type="evidence" value="ECO:0007669"/>
    <property type="project" value="InterPro"/>
</dbReference>
<evidence type="ECO:0000256" key="7">
    <source>
        <dbReference type="ARBA" id="ARBA00023235"/>
    </source>
</evidence>
<feature type="active site" evidence="8">
    <location>
        <position position="249"/>
    </location>
</feature>
<evidence type="ECO:0000256" key="8">
    <source>
        <dbReference type="PIRSR" id="PIRSR001480-1"/>
    </source>
</evidence>
<accession>A0A0A1U7W5</accession>
<reference evidence="11 12" key="1">
    <citation type="submission" date="2012-10" db="EMBL/GenBank/DDBJ databases">
        <authorList>
            <person name="Zafar N."/>
            <person name="Inman J."/>
            <person name="Hall N."/>
            <person name="Lorenzi H."/>
            <person name="Caler E."/>
        </authorList>
    </citation>
    <scope>NUCLEOTIDE SEQUENCE [LARGE SCALE GENOMIC DNA]</scope>
    <source>
        <strain evidence="11 12">IP1</strain>
    </source>
</reference>
<dbReference type="SUPFAM" id="SSF51182">
    <property type="entry name" value="RmlC-like cupins"/>
    <property type="match status" value="1"/>
</dbReference>
<dbReference type="GO" id="GO:0009298">
    <property type="term" value="P:GDP-mannose biosynthetic process"/>
    <property type="evidence" value="ECO:0007669"/>
    <property type="project" value="UniProtKB-UniPathway"/>
</dbReference>
<dbReference type="OMA" id="EFAACIS"/>
<protein>
    <recommendedName>
        <fullName evidence="4">mannose-6-phosphate isomerase</fullName>
        <ecNumber evidence="4">5.3.1.8</ecNumber>
    </recommendedName>
</protein>
<dbReference type="GeneID" id="14889916"/>
<feature type="binding site" evidence="9">
    <location>
        <position position="230"/>
    </location>
    <ligand>
        <name>Zn(2+)</name>
        <dbReference type="ChEBI" id="CHEBI:29105"/>
    </ligand>
</feature>
<dbReference type="OrthoDB" id="6605218at2759"/>
<dbReference type="PANTHER" id="PTHR10309">
    <property type="entry name" value="MANNOSE-6-PHOSPHATE ISOMERASE"/>
    <property type="match status" value="1"/>
</dbReference>
<dbReference type="AlphaFoldDB" id="A0A0A1U7W5"/>
<feature type="domain" description="Phosphomannose isomerase type I catalytic" evidence="10">
    <location>
        <begin position="62"/>
        <end position="121"/>
    </location>
</feature>
<keyword evidence="5 9" id="KW-0479">Metal-binding</keyword>
<evidence type="ECO:0000256" key="9">
    <source>
        <dbReference type="PIRSR" id="PIRSR001480-2"/>
    </source>
</evidence>
<comment type="cofactor">
    <cofactor evidence="9">
        <name>Zn(2+)</name>
        <dbReference type="ChEBI" id="CHEBI:29105"/>
    </cofactor>
    <text evidence="9">Binds 1 zinc ion per subunit.</text>
</comment>
<dbReference type="UniPathway" id="UPA00126">
    <property type="reaction ID" value="UER00423"/>
</dbReference>
<dbReference type="GO" id="GO:0005829">
    <property type="term" value="C:cytosol"/>
    <property type="evidence" value="ECO:0007669"/>
    <property type="project" value="TreeGrafter"/>
</dbReference>
<dbReference type="RefSeq" id="XP_004257656.1">
    <property type="nucleotide sequence ID" value="XM_004257608.1"/>
</dbReference>
<evidence type="ECO:0000259" key="10">
    <source>
        <dbReference type="Pfam" id="PF20511"/>
    </source>
</evidence>
<dbReference type="Pfam" id="PF20511">
    <property type="entry name" value="PMI_typeI_cat"/>
    <property type="match status" value="1"/>
</dbReference>
<dbReference type="PRINTS" id="PR00714">
    <property type="entry name" value="MAN6PISMRASE"/>
</dbReference>
<evidence type="ECO:0000256" key="3">
    <source>
        <dbReference type="ARBA" id="ARBA00010772"/>
    </source>
</evidence>
<dbReference type="Gene3D" id="1.10.441.10">
    <property type="entry name" value="Phosphomannose Isomerase, domain 2"/>
    <property type="match status" value="1"/>
</dbReference>
<evidence type="ECO:0000313" key="11">
    <source>
        <dbReference type="EMBL" id="ELP90885.1"/>
    </source>
</evidence>
<organism evidence="11 12">
    <name type="scientific">Entamoeba invadens IP1</name>
    <dbReference type="NCBI Taxonomy" id="370355"/>
    <lineage>
        <taxon>Eukaryota</taxon>
        <taxon>Amoebozoa</taxon>
        <taxon>Evosea</taxon>
        <taxon>Archamoebae</taxon>
        <taxon>Mastigamoebida</taxon>
        <taxon>Entamoebidae</taxon>
        <taxon>Entamoeba</taxon>
    </lineage>
</organism>
<dbReference type="CDD" id="cd07011">
    <property type="entry name" value="cupin_PMI_type_I_N"/>
    <property type="match status" value="1"/>
</dbReference>
<comment type="catalytic activity">
    <reaction evidence="1">
        <text>D-mannose 6-phosphate = D-fructose 6-phosphate</text>
        <dbReference type="Rhea" id="RHEA:12356"/>
        <dbReference type="ChEBI" id="CHEBI:58735"/>
        <dbReference type="ChEBI" id="CHEBI:61527"/>
        <dbReference type="EC" id="5.3.1.8"/>
    </reaction>
</comment>
<feature type="binding site" evidence="9">
    <location>
        <position position="80"/>
    </location>
    <ligand>
        <name>Zn(2+)</name>
        <dbReference type="ChEBI" id="CHEBI:29105"/>
    </ligand>
</feature>
<evidence type="ECO:0000256" key="5">
    <source>
        <dbReference type="ARBA" id="ARBA00022723"/>
    </source>
</evidence>
<dbReference type="InterPro" id="IPR001250">
    <property type="entry name" value="Man6P_Isoase-1"/>
</dbReference>
<evidence type="ECO:0000256" key="4">
    <source>
        <dbReference type="ARBA" id="ARBA00011956"/>
    </source>
</evidence>
<dbReference type="GO" id="GO:0008270">
    <property type="term" value="F:zinc ion binding"/>
    <property type="evidence" value="ECO:0007669"/>
    <property type="project" value="InterPro"/>
</dbReference>
<dbReference type="GO" id="GO:0004476">
    <property type="term" value="F:mannose-6-phosphate isomerase activity"/>
    <property type="evidence" value="ECO:0007669"/>
    <property type="project" value="UniProtKB-EC"/>
</dbReference>
<dbReference type="InterPro" id="IPR011051">
    <property type="entry name" value="RmlC_Cupin_sf"/>
</dbReference>
<keyword evidence="12" id="KW-1185">Reference proteome</keyword>
<evidence type="ECO:0000256" key="1">
    <source>
        <dbReference type="ARBA" id="ARBA00000757"/>
    </source>
</evidence>
<keyword evidence="7 11" id="KW-0413">Isomerase</keyword>
<gene>
    <name evidence="11" type="ORF">EIN_359780</name>
</gene>
<dbReference type="InterPro" id="IPR046457">
    <property type="entry name" value="PMI_typeI_cat"/>
</dbReference>
<dbReference type="Proteomes" id="UP000014680">
    <property type="component" value="Unassembled WGS sequence"/>
</dbReference>
<proteinExistence type="inferred from homology"/>
<comment type="pathway">
    <text evidence="2">Nucleotide-sugar biosynthesis; GDP-alpha-D-mannose biosynthesis; alpha-D-mannose 1-phosphate from D-fructose 6-phosphate: step 1/2.</text>
</comment>
<feature type="binding site" evidence="9">
    <location>
        <position position="82"/>
    </location>
    <ligand>
        <name>Zn(2+)</name>
        <dbReference type="ChEBI" id="CHEBI:29105"/>
    </ligand>
</feature>
<dbReference type="InterPro" id="IPR016305">
    <property type="entry name" value="Mannose-6-P_Isomerase"/>
</dbReference>
<evidence type="ECO:0000313" key="12">
    <source>
        <dbReference type="Proteomes" id="UP000014680"/>
    </source>
</evidence>
<dbReference type="InterPro" id="IPR014710">
    <property type="entry name" value="RmlC-like_jellyroll"/>
</dbReference>
<dbReference type="VEuPathDB" id="AmoebaDB:EIN_359780"/>
<dbReference type="NCBIfam" id="TIGR00218">
    <property type="entry name" value="manA"/>
    <property type="match status" value="1"/>
</dbReference>
<feature type="binding site" evidence="9">
    <location>
        <position position="107"/>
    </location>
    <ligand>
        <name>Zn(2+)</name>
        <dbReference type="ChEBI" id="CHEBI:29105"/>
    </ligand>
</feature>
<dbReference type="EMBL" id="KB206483">
    <property type="protein sequence ID" value="ELP90885.1"/>
    <property type="molecule type" value="Genomic_DNA"/>
</dbReference>
<dbReference type="PIRSF" id="PIRSF001480">
    <property type="entry name" value="Mannose-6-phosphate_isomerase"/>
    <property type="match status" value="1"/>
</dbReference>
<evidence type="ECO:0000256" key="6">
    <source>
        <dbReference type="ARBA" id="ARBA00022833"/>
    </source>
</evidence>
<evidence type="ECO:0000256" key="2">
    <source>
        <dbReference type="ARBA" id="ARBA00004666"/>
    </source>
</evidence>